<dbReference type="Proteomes" id="UP000197156">
    <property type="component" value="Chromosome"/>
</dbReference>
<keyword evidence="3" id="KW-1185">Reference proteome</keyword>
<name>A0A218P3Z6_THECE</name>
<evidence type="ECO:0000313" key="2">
    <source>
        <dbReference type="EMBL" id="ASI99642.1"/>
    </source>
</evidence>
<dbReference type="PANTHER" id="PTHR43072">
    <property type="entry name" value="N-ACETYLTRANSFERASE"/>
    <property type="match status" value="1"/>
</dbReference>
<dbReference type="PROSITE" id="PS51186">
    <property type="entry name" value="GNAT"/>
    <property type="match status" value="1"/>
</dbReference>
<feature type="domain" description="N-acetyltransferase" evidence="1">
    <location>
        <begin position="3"/>
        <end position="148"/>
    </location>
</feature>
<dbReference type="RefSeq" id="WP_088863561.1">
    <property type="nucleotide sequence ID" value="NZ_CP014854.1"/>
</dbReference>
<dbReference type="PANTHER" id="PTHR43072:SF60">
    <property type="entry name" value="L-2,4-DIAMINOBUTYRIC ACID ACETYLTRANSFERASE"/>
    <property type="match status" value="1"/>
</dbReference>
<dbReference type="SUPFAM" id="SSF55729">
    <property type="entry name" value="Acyl-CoA N-acyltransferases (Nat)"/>
    <property type="match status" value="1"/>
</dbReference>
<dbReference type="InterPro" id="IPR000182">
    <property type="entry name" value="GNAT_dom"/>
</dbReference>
<dbReference type="AlphaFoldDB" id="A0A218P3Z6"/>
<dbReference type="OrthoDB" id="134118at2157"/>
<sequence length="269" mass="30888">MEPIIREARPGDRPFIEEIARLTWGGEDYLARVFDEWLGDNFYVLELDGKVVGTAKLTLLPGEVGWLEGLRVHRDYRGKGYGRMLHDFMLELGKKLALEGRIEALEFATYFLNRESIAMARKTGFHLRAKFFVLGARSRDFEPEEPERVEPTLEDLPFGLIPVGWRFVRRGEDALEWIRKNAEFYDLNGFRFLVSKGGTTFTSLDTGPATLRAMLPGMSWVARERGKEEFDVMLPSGLRPVLPGLKRLGLFLWDETEEPNVLVFRKGMV</sequence>
<dbReference type="CDD" id="cd04301">
    <property type="entry name" value="NAT_SF"/>
    <property type="match status" value="1"/>
</dbReference>
<dbReference type="Pfam" id="PF00583">
    <property type="entry name" value="Acetyltransf_1"/>
    <property type="match status" value="1"/>
</dbReference>
<reference evidence="2 3" key="1">
    <citation type="submission" date="2016-03" db="EMBL/GenBank/DDBJ databases">
        <title>Complete genome sequence of Thermococcus celer.</title>
        <authorList>
            <person name="Oger P.M."/>
        </authorList>
    </citation>
    <scope>NUCLEOTIDE SEQUENCE [LARGE SCALE GENOMIC DNA]</scope>
    <source>
        <strain evidence="2 3">Vu 13</strain>
    </source>
</reference>
<dbReference type="Gene3D" id="3.40.630.30">
    <property type="match status" value="1"/>
</dbReference>
<dbReference type="GO" id="GO:0016747">
    <property type="term" value="F:acyltransferase activity, transferring groups other than amino-acyl groups"/>
    <property type="evidence" value="ECO:0007669"/>
    <property type="project" value="InterPro"/>
</dbReference>
<keyword evidence="2" id="KW-0808">Transferase</keyword>
<dbReference type="InterPro" id="IPR016181">
    <property type="entry name" value="Acyl_CoA_acyltransferase"/>
</dbReference>
<dbReference type="EMBL" id="CP014854">
    <property type="protein sequence ID" value="ASI99642.1"/>
    <property type="molecule type" value="Genomic_DNA"/>
</dbReference>
<protein>
    <submittedName>
        <fullName evidence="2">GNAT family acetyltransferase</fullName>
    </submittedName>
</protein>
<evidence type="ECO:0000313" key="3">
    <source>
        <dbReference type="Proteomes" id="UP000197156"/>
    </source>
</evidence>
<accession>A0A218P3Z6</accession>
<dbReference type="KEGG" id="tce:A3L02_08760"/>
<organism evidence="2 3">
    <name type="scientific">Thermococcus celer Vu 13 = JCM 8558</name>
    <dbReference type="NCBI Taxonomy" id="1293037"/>
    <lineage>
        <taxon>Archaea</taxon>
        <taxon>Methanobacteriati</taxon>
        <taxon>Methanobacteriota</taxon>
        <taxon>Thermococci</taxon>
        <taxon>Thermococcales</taxon>
        <taxon>Thermococcaceae</taxon>
        <taxon>Thermococcus</taxon>
    </lineage>
</organism>
<evidence type="ECO:0000259" key="1">
    <source>
        <dbReference type="PROSITE" id="PS51186"/>
    </source>
</evidence>
<dbReference type="GeneID" id="33324850"/>
<gene>
    <name evidence="2" type="ORF">A3L02_08760</name>
</gene>
<proteinExistence type="predicted"/>